<accession>A0ABV6CAM8</accession>
<dbReference type="RefSeq" id="WP_385877147.1">
    <property type="nucleotide sequence ID" value="NZ_JBHLXE010000089.1"/>
</dbReference>
<evidence type="ECO:0000256" key="1">
    <source>
        <dbReference type="SAM" id="Phobius"/>
    </source>
</evidence>
<keyword evidence="1" id="KW-0472">Membrane</keyword>
<protein>
    <submittedName>
        <fullName evidence="2">Uncharacterized protein</fullName>
    </submittedName>
</protein>
<feature type="transmembrane region" description="Helical" evidence="1">
    <location>
        <begin position="16"/>
        <end position="34"/>
    </location>
</feature>
<gene>
    <name evidence="2" type="ORF">ACFFIT_08075</name>
</gene>
<reference evidence="2 3" key="1">
    <citation type="submission" date="2024-09" db="EMBL/GenBank/DDBJ databases">
        <authorList>
            <person name="Sun Q."/>
            <person name="Mori K."/>
        </authorList>
    </citation>
    <scope>NUCLEOTIDE SEQUENCE [LARGE SCALE GENOMIC DNA]</scope>
    <source>
        <strain evidence="2 3">CCM 8545</strain>
    </source>
</reference>
<dbReference type="Proteomes" id="UP001589758">
    <property type="component" value="Unassembled WGS sequence"/>
</dbReference>
<evidence type="ECO:0000313" key="3">
    <source>
        <dbReference type="Proteomes" id="UP001589758"/>
    </source>
</evidence>
<keyword evidence="1" id="KW-0812">Transmembrane</keyword>
<evidence type="ECO:0000313" key="2">
    <source>
        <dbReference type="EMBL" id="MFC0180033.1"/>
    </source>
</evidence>
<comment type="caution">
    <text evidence="2">The sequence shown here is derived from an EMBL/GenBank/DDBJ whole genome shotgun (WGS) entry which is preliminary data.</text>
</comment>
<keyword evidence="3" id="KW-1185">Reference proteome</keyword>
<organism evidence="2 3">
    <name type="scientific">Thorsellia kenyensis</name>
    <dbReference type="NCBI Taxonomy" id="1549888"/>
    <lineage>
        <taxon>Bacteria</taxon>
        <taxon>Pseudomonadati</taxon>
        <taxon>Pseudomonadota</taxon>
        <taxon>Gammaproteobacteria</taxon>
        <taxon>Enterobacterales</taxon>
        <taxon>Thorselliaceae</taxon>
        <taxon>Thorsellia</taxon>
    </lineage>
</organism>
<dbReference type="EMBL" id="JBHLXE010000089">
    <property type="protein sequence ID" value="MFC0180033.1"/>
    <property type="molecule type" value="Genomic_DNA"/>
</dbReference>
<proteinExistence type="predicted"/>
<sequence length="109" mass="12726">MTEQVKIIPSRKLKISLLYILGAVVMLLISFDFAELTFSKRYMRYKIFWTISLCISAVLSLIPIIMGIKTCFNRDLPKTAVIMVMLISTILLIFVSFLLFVQINYFYVW</sequence>
<feature type="transmembrane region" description="Helical" evidence="1">
    <location>
        <begin position="80"/>
        <end position="107"/>
    </location>
</feature>
<keyword evidence="1" id="KW-1133">Transmembrane helix</keyword>
<feature type="transmembrane region" description="Helical" evidence="1">
    <location>
        <begin position="46"/>
        <end position="68"/>
    </location>
</feature>
<name>A0ABV6CAM8_9GAMM</name>